<evidence type="ECO:0000313" key="3">
    <source>
        <dbReference type="Proteomes" id="UP000295684"/>
    </source>
</evidence>
<proteinExistence type="predicted"/>
<dbReference type="Proteomes" id="UP000622648">
    <property type="component" value="Unassembled WGS sequence"/>
</dbReference>
<evidence type="ECO:0000313" key="4">
    <source>
        <dbReference type="Proteomes" id="UP000622648"/>
    </source>
</evidence>
<reference evidence="4" key="2">
    <citation type="journal article" date="2019" name="Int. J. Syst. Evol. Microbiol.">
        <title>The Global Catalogue of Microorganisms (GCM) 10K type strain sequencing project: providing services to taxonomists for standard genome sequencing and annotation.</title>
        <authorList>
            <consortium name="The Broad Institute Genomics Platform"/>
            <consortium name="The Broad Institute Genome Sequencing Center for Infectious Disease"/>
            <person name="Wu L."/>
            <person name="Ma J."/>
        </authorList>
    </citation>
    <scope>NUCLEOTIDE SEQUENCE [LARGE SCALE GENOMIC DNA]</scope>
    <source>
        <strain evidence="4">CGMCC 1.15644</strain>
    </source>
</reference>
<evidence type="ECO:0000313" key="2">
    <source>
        <dbReference type="EMBL" id="TCO31206.1"/>
    </source>
</evidence>
<dbReference type="EMBL" id="SLWO01000001">
    <property type="protein sequence ID" value="TCO31206.1"/>
    <property type="molecule type" value="Genomic_DNA"/>
</dbReference>
<sequence length="88" mass="10135">MRTLKTVKIDFRFQNWGKTERIVCEQDQYDSHSFSLLKQGQNVGTIVKKGQLWISSNNNIFLPEDIAKIGAHIDDYLKGQHLFIGSSH</sequence>
<organism evidence="2 3">
    <name type="scientific">Pedobacter psychrotolerans</name>
    <dbReference type="NCBI Taxonomy" id="1843235"/>
    <lineage>
        <taxon>Bacteria</taxon>
        <taxon>Pseudomonadati</taxon>
        <taxon>Bacteroidota</taxon>
        <taxon>Sphingobacteriia</taxon>
        <taxon>Sphingobacteriales</taxon>
        <taxon>Sphingobacteriaceae</taxon>
        <taxon>Pedobacter</taxon>
    </lineage>
</organism>
<reference evidence="1" key="1">
    <citation type="journal article" date="2014" name="Int. J. Syst. Evol. Microbiol.">
        <title>Complete genome of a new Firmicutes species belonging to the dominant human colonic microbiota ('Ruminococcus bicirculans') reveals two chromosomes and a selective capacity to utilize plant glucans.</title>
        <authorList>
            <consortium name="NISC Comparative Sequencing Program"/>
            <person name="Wegmann U."/>
            <person name="Louis P."/>
            <person name="Goesmann A."/>
            <person name="Henrissat B."/>
            <person name="Duncan S.H."/>
            <person name="Flint H.J."/>
        </authorList>
    </citation>
    <scope>NUCLEOTIDE SEQUENCE</scope>
    <source>
        <strain evidence="1">CGMCC 1.15644</strain>
    </source>
</reference>
<dbReference type="Proteomes" id="UP000295684">
    <property type="component" value="Unassembled WGS sequence"/>
</dbReference>
<accession>A0A4V2S0D3</accession>
<reference evidence="2 3" key="3">
    <citation type="submission" date="2019-03" db="EMBL/GenBank/DDBJ databases">
        <title>Genomic Encyclopedia of Type Strains, Phase IV (KMG-IV): sequencing the most valuable type-strain genomes for metagenomic binning, comparative biology and taxonomic classification.</title>
        <authorList>
            <person name="Goeker M."/>
        </authorList>
    </citation>
    <scope>NUCLEOTIDE SEQUENCE [LARGE SCALE GENOMIC DNA]</scope>
    <source>
        <strain evidence="2 3">DSM 103236</strain>
    </source>
</reference>
<name>A0A4V2S0D3_9SPHI</name>
<evidence type="ECO:0000313" key="1">
    <source>
        <dbReference type="EMBL" id="GGE41415.1"/>
    </source>
</evidence>
<dbReference type="AlphaFoldDB" id="A0A4V2S0D3"/>
<protein>
    <submittedName>
        <fullName evidence="2">Uncharacterized protein</fullName>
    </submittedName>
</protein>
<dbReference type="EMBL" id="BMJO01000001">
    <property type="protein sequence ID" value="GGE41415.1"/>
    <property type="molecule type" value="Genomic_DNA"/>
</dbReference>
<keyword evidence="4" id="KW-1185">Reference proteome</keyword>
<reference evidence="1" key="4">
    <citation type="submission" date="2024-05" db="EMBL/GenBank/DDBJ databases">
        <authorList>
            <person name="Sun Q."/>
            <person name="Zhou Y."/>
        </authorList>
    </citation>
    <scope>NUCLEOTIDE SEQUENCE</scope>
    <source>
        <strain evidence="1">CGMCC 1.15644</strain>
    </source>
</reference>
<gene>
    <name evidence="2" type="ORF">EV200_101654</name>
    <name evidence="1" type="ORF">GCM10011413_04120</name>
</gene>
<dbReference type="RefSeq" id="WP_132529343.1">
    <property type="nucleotide sequence ID" value="NZ_BMJO01000001.1"/>
</dbReference>
<comment type="caution">
    <text evidence="2">The sequence shown here is derived from an EMBL/GenBank/DDBJ whole genome shotgun (WGS) entry which is preliminary data.</text>
</comment>